<dbReference type="SUPFAM" id="SSF53623">
    <property type="entry name" value="MurD-like peptide ligases, catalytic domain"/>
    <property type="match status" value="1"/>
</dbReference>
<evidence type="ECO:0000256" key="16">
    <source>
        <dbReference type="ARBA" id="ARBA00047632"/>
    </source>
</evidence>
<dbReference type="InterPro" id="IPR036565">
    <property type="entry name" value="Mur-like_cat_sf"/>
</dbReference>
<evidence type="ECO:0000256" key="4">
    <source>
        <dbReference type="ARBA" id="ARBA00010416"/>
    </source>
</evidence>
<keyword evidence="11 17" id="KW-0133">Cell shape</keyword>
<evidence type="ECO:0000256" key="10">
    <source>
        <dbReference type="ARBA" id="ARBA00022840"/>
    </source>
</evidence>
<feature type="domain" description="Mur ligase C-terminal" evidence="19">
    <location>
        <begin position="313"/>
        <end position="426"/>
    </location>
</feature>
<dbReference type="InterPro" id="IPR005762">
    <property type="entry name" value="MurD"/>
</dbReference>
<protein>
    <recommendedName>
        <fullName evidence="6 17">UDP-N-acetylmuramoylalanine--D-glutamate ligase</fullName>
        <ecNumber evidence="5 17">6.3.2.9</ecNumber>
    </recommendedName>
    <alternativeName>
        <fullName evidence="15 17">D-glutamic acid-adding enzyme</fullName>
    </alternativeName>
    <alternativeName>
        <fullName evidence="14 17">UDP-N-acetylmuramoyl-L-alanyl-D-glutamate synthetase</fullName>
    </alternativeName>
</protein>
<comment type="caution">
    <text evidence="21">The sequence shown here is derived from an EMBL/GenBank/DDBJ whole genome shotgun (WGS) entry which is preliminary data.</text>
</comment>
<dbReference type="Pfam" id="PF02875">
    <property type="entry name" value="Mur_ligase_C"/>
    <property type="match status" value="1"/>
</dbReference>
<dbReference type="EMBL" id="PDOF01000001">
    <property type="protein sequence ID" value="PYZ97926.1"/>
    <property type="molecule type" value="Genomic_DNA"/>
</dbReference>
<evidence type="ECO:0000256" key="2">
    <source>
        <dbReference type="ARBA" id="ARBA00004496"/>
    </source>
</evidence>
<dbReference type="GO" id="GO:0005737">
    <property type="term" value="C:cytoplasm"/>
    <property type="evidence" value="ECO:0007669"/>
    <property type="project" value="UniProtKB-SubCell"/>
</dbReference>
<evidence type="ECO:0000256" key="8">
    <source>
        <dbReference type="ARBA" id="ARBA00022598"/>
    </source>
</evidence>
<dbReference type="InterPro" id="IPR036615">
    <property type="entry name" value="Mur_ligase_C_dom_sf"/>
</dbReference>
<dbReference type="PANTHER" id="PTHR43692:SF1">
    <property type="entry name" value="UDP-N-ACETYLMURAMOYLALANINE--D-GLUTAMATE LIGASE"/>
    <property type="match status" value="1"/>
</dbReference>
<comment type="subcellular location">
    <subcellularLocation>
        <location evidence="2 17 18">Cytoplasm</location>
    </subcellularLocation>
</comment>
<evidence type="ECO:0000313" key="21">
    <source>
        <dbReference type="EMBL" id="PYZ97926.1"/>
    </source>
</evidence>
<evidence type="ECO:0000256" key="11">
    <source>
        <dbReference type="ARBA" id="ARBA00022960"/>
    </source>
</evidence>
<keyword evidence="7 17" id="KW-0963">Cytoplasm</keyword>
<dbReference type="Gene3D" id="3.90.190.20">
    <property type="entry name" value="Mur ligase, C-terminal domain"/>
    <property type="match status" value="1"/>
</dbReference>
<gene>
    <name evidence="17" type="primary">murD</name>
    <name evidence="21" type="ORF">CR205_04845</name>
</gene>
<sequence>MKDVTAYKNEEVLVLGLARSGTAAARLLQQLGARVTVNDQKPLEENEAARMLSEAGCRVICGEHPLSLVHEELKAVVKNPGIRYDNPLIRKAISLNVPVITEVELAYEVSEAPMIGITGSNGKTTTTMLVNDMLKAGGQSPRIAGNIGKVSCEVASKAGPQDVLVTELSSFQLMGTRTFKPEVGVLLNLIDAHLDYHGSREAYAEAKAQLFANTDDNSVIVYNYDDPAVKDIAGQASGIKKPFSVREHLSEGGCLTDGYLVIDGEAVIHRDHMSLPGDHNIENALAAALAASHFGADRHSIAHVLKTFSGVAHRLQFVKEVNGRIVYNNSKATNIPATITALKAFTKPIVLIAGGLDRGNSFDELVPWFSKAVRAVVTYGETASKVAEAARAAGAQAVELADLEEAVPKAYELTNPGDVLLLSPACASWDQFRTFEERGDCFIRAVEKLDR</sequence>
<dbReference type="Gene3D" id="3.40.1190.10">
    <property type="entry name" value="Mur-like, catalytic domain"/>
    <property type="match status" value="1"/>
</dbReference>
<comment type="pathway">
    <text evidence="3 17 18">Cell wall biogenesis; peptidoglycan biosynthesis.</text>
</comment>
<dbReference type="GO" id="GO:0009252">
    <property type="term" value="P:peptidoglycan biosynthetic process"/>
    <property type="evidence" value="ECO:0007669"/>
    <property type="project" value="UniProtKB-UniRule"/>
</dbReference>
<reference evidence="21 22" key="1">
    <citation type="submission" date="2017-10" db="EMBL/GenBank/DDBJ databases">
        <title>Bacillus sp. nov., a halophilic bacterium isolated from a Yangshapao Lake.</title>
        <authorList>
            <person name="Wang H."/>
        </authorList>
    </citation>
    <scope>NUCLEOTIDE SEQUENCE [LARGE SCALE GENOMIC DNA]</scope>
    <source>
        <strain evidence="21 22">YSP-3</strain>
    </source>
</reference>
<name>A0A2W0HAU8_9BACI</name>
<dbReference type="InterPro" id="IPR004101">
    <property type="entry name" value="Mur_ligase_C"/>
</dbReference>
<evidence type="ECO:0000256" key="3">
    <source>
        <dbReference type="ARBA" id="ARBA00004752"/>
    </source>
</evidence>
<evidence type="ECO:0000313" key="22">
    <source>
        <dbReference type="Proteomes" id="UP000248066"/>
    </source>
</evidence>
<evidence type="ECO:0000259" key="20">
    <source>
        <dbReference type="Pfam" id="PF08245"/>
    </source>
</evidence>
<dbReference type="SUPFAM" id="SSF51984">
    <property type="entry name" value="MurCD N-terminal domain"/>
    <property type="match status" value="1"/>
</dbReference>
<evidence type="ECO:0000256" key="17">
    <source>
        <dbReference type="HAMAP-Rule" id="MF_00639"/>
    </source>
</evidence>
<evidence type="ECO:0000256" key="1">
    <source>
        <dbReference type="ARBA" id="ARBA00002734"/>
    </source>
</evidence>
<dbReference type="SUPFAM" id="SSF53244">
    <property type="entry name" value="MurD-like peptide ligases, peptide-binding domain"/>
    <property type="match status" value="1"/>
</dbReference>
<dbReference type="AlphaFoldDB" id="A0A2W0HAU8"/>
<evidence type="ECO:0000256" key="9">
    <source>
        <dbReference type="ARBA" id="ARBA00022741"/>
    </source>
</evidence>
<keyword evidence="12 17" id="KW-0573">Peptidoglycan synthesis</keyword>
<dbReference type="GO" id="GO:0008360">
    <property type="term" value="P:regulation of cell shape"/>
    <property type="evidence" value="ECO:0007669"/>
    <property type="project" value="UniProtKB-KW"/>
</dbReference>
<dbReference type="Pfam" id="PF08245">
    <property type="entry name" value="Mur_ligase_M"/>
    <property type="match status" value="1"/>
</dbReference>
<dbReference type="HAMAP" id="MF_00639">
    <property type="entry name" value="MurD"/>
    <property type="match status" value="1"/>
</dbReference>
<dbReference type="RefSeq" id="WP_110517493.1">
    <property type="nucleotide sequence ID" value="NZ_PDOF01000001.1"/>
</dbReference>
<evidence type="ECO:0000259" key="19">
    <source>
        <dbReference type="Pfam" id="PF02875"/>
    </source>
</evidence>
<evidence type="ECO:0000256" key="15">
    <source>
        <dbReference type="ARBA" id="ARBA00032324"/>
    </source>
</evidence>
<dbReference type="OrthoDB" id="9809796at2"/>
<evidence type="ECO:0000256" key="14">
    <source>
        <dbReference type="ARBA" id="ARBA00030398"/>
    </source>
</evidence>
<dbReference type="PANTHER" id="PTHR43692">
    <property type="entry name" value="UDP-N-ACETYLMURAMOYLALANINE--D-GLUTAMATE LIGASE"/>
    <property type="match status" value="1"/>
</dbReference>
<dbReference type="UniPathway" id="UPA00219"/>
<evidence type="ECO:0000256" key="12">
    <source>
        <dbReference type="ARBA" id="ARBA00022984"/>
    </source>
</evidence>
<dbReference type="NCBIfam" id="TIGR01087">
    <property type="entry name" value="murD"/>
    <property type="match status" value="1"/>
</dbReference>
<keyword evidence="13 17" id="KW-0961">Cell wall biogenesis/degradation</keyword>
<dbReference type="Gene3D" id="3.40.50.720">
    <property type="entry name" value="NAD(P)-binding Rossmann-like Domain"/>
    <property type="match status" value="1"/>
</dbReference>
<proteinExistence type="inferred from homology"/>
<keyword evidence="10 17" id="KW-0067">ATP-binding</keyword>
<dbReference type="GO" id="GO:0051301">
    <property type="term" value="P:cell division"/>
    <property type="evidence" value="ECO:0007669"/>
    <property type="project" value="UniProtKB-KW"/>
</dbReference>
<keyword evidence="8 17" id="KW-0436">Ligase</keyword>
<evidence type="ECO:0000256" key="18">
    <source>
        <dbReference type="RuleBase" id="RU003664"/>
    </source>
</evidence>
<feature type="binding site" evidence="17">
    <location>
        <begin position="119"/>
        <end position="125"/>
    </location>
    <ligand>
        <name>ATP</name>
        <dbReference type="ChEBI" id="CHEBI:30616"/>
    </ligand>
</feature>
<comment type="catalytic activity">
    <reaction evidence="16 17 18">
        <text>UDP-N-acetyl-alpha-D-muramoyl-L-alanine + D-glutamate + ATP = UDP-N-acetyl-alpha-D-muramoyl-L-alanyl-D-glutamate + ADP + phosphate + H(+)</text>
        <dbReference type="Rhea" id="RHEA:16429"/>
        <dbReference type="ChEBI" id="CHEBI:15378"/>
        <dbReference type="ChEBI" id="CHEBI:29986"/>
        <dbReference type="ChEBI" id="CHEBI:30616"/>
        <dbReference type="ChEBI" id="CHEBI:43474"/>
        <dbReference type="ChEBI" id="CHEBI:83898"/>
        <dbReference type="ChEBI" id="CHEBI:83900"/>
        <dbReference type="ChEBI" id="CHEBI:456216"/>
        <dbReference type="EC" id="6.3.2.9"/>
    </reaction>
</comment>
<accession>A0A2W0HAU8</accession>
<evidence type="ECO:0000256" key="7">
    <source>
        <dbReference type="ARBA" id="ARBA00022490"/>
    </source>
</evidence>
<dbReference type="GO" id="GO:0005524">
    <property type="term" value="F:ATP binding"/>
    <property type="evidence" value="ECO:0007669"/>
    <property type="project" value="UniProtKB-UniRule"/>
</dbReference>
<keyword evidence="22" id="KW-1185">Reference proteome</keyword>
<evidence type="ECO:0000256" key="6">
    <source>
        <dbReference type="ARBA" id="ARBA00015655"/>
    </source>
</evidence>
<evidence type="ECO:0000256" key="5">
    <source>
        <dbReference type="ARBA" id="ARBA00012212"/>
    </source>
</evidence>
<comment type="similarity">
    <text evidence="4 17">Belongs to the MurCDEF family.</text>
</comment>
<dbReference type="InterPro" id="IPR013221">
    <property type="entry name" value="Mur_ligase_cen"/>
</dbReference>
<keyword evidence="9 17" id="KW-0547">Nucleotide-binding</keyword>
<dbReference type="Proteomes" id="UP000248066">
    <property type="component" value="Unassembled WGS sequence"/>
</dbReference>
<evidence type="ECO:0000256" key="13">
    <source>
        <dbReference type="ARBA" id="ARBA00023316"/>
    </source>
</evidence>
<dbReference type="GO" id="GO:0071555">
    <property type="term" value="P:cell wall organization"/>
    <property type="evidence" value="ECO:0007669"/>
    <property type="project" value="UniProtKB-KW"/>
</dbReference>
<organism evidence="21 22">
    <name type="scientific">Alteribacter lacisalsi</name>
    <dbReference type="NCBI Taxonomy" id="2045244"/>
    <lineage>
        <taxon>Bacteria</taxon>
        <taxon>Bacillati</taxon>
        <taxon>Bacillota</taxon>
        <taxon>Bacilli</taxon>
        <taxon>Bacillales</taxon>
        <taxon>Bacillaceae</taxon>
        <taxon>Alteribacter</taxon>
    </lineage>
</organism>
<dbReference type="EC" id="6.3.2.9" evidence="5 17"/>
<dbReference type="Pfam" id="PF21799">
    <property type="entry name" value="MurD-like_N"/>
    <property type="match status" value="1"/>
</dbReference>
<dbReference type="GO" id="GO:0008764">
    <property type="term" value="F:UDP-N-acetylmuramoylalanine-D-glutamate ligase activity"/>
    <property type="evidence" value="ECO:0007669"/>
    <property type="project" value="UniProtKB-UniRule"/>
</dbReference>
<comment type="function">
    <text evidence="1 17 18">Cell wall formation. Catalyzes the addition of glutamate to the nucleotide precursor UDP-N-acetylmuramoyl-L-alanine (UMA).</text>
</comment>
<keyword evidence="17 18" id="KW-0132">Cell division</keyword>
<keyword evidence="17 18" id="KW-0131">Cell cycle</keyword>
<feature type="domain" description="Mur ligase central" evidence="20">
    <location>
        <begin position="117"/>
        <end position="291"/>
    </location>
</feature>